<protein>
    <submittedName>
        <fullName evidence="1">Uncharacterized protein</fullName>
    </submittedName>
</protein>
<accession>A0A1M6LCE3</accession>
<evidence type="ECO:0000313" key="2">
    <source>
        <dbReference type="Proteomes" id="UP000184052"/>
    </source>
</evidence>
<dbReference type="STRING" id="1121476.SAMN02745751_03138"/>
<reference evidence="1 2" key="1">
    <citation type="submission" date="2016-11" db="EMBL/GenBank/DDBJ databases">
        <authorList>
            <person name="Jaros S."/>
            <person name="Januszkiewicz K."/>
            <person name="Wedrychowicz H."/>
        </authorList>
    </citation>
    <scope>NUCLEOTIDE SEQUENCE [LARGE SCALE GENOMIC DNA]</scope>
    <source>
        <strain evidence="1 2">DSM 17477</strain>
    </source>
</reference>
<dbReference type="Proteomes" id="UP000184052">
    <property type="component" value="Unassembled WGS sequence"/>
</dbReference>
<dbReference type="OrthoDB" id="2380372at2"/>
<name>A0A1M6LCE3_9FIRM</name>
<dbReference type="InterPro" id="IPR045707">
    <property type="entry name" value="DUF6063"/>
</dbReference>
<gene>
    <name evidence="1" type="ORF">SAMN02745751_03138</name>
</gene>
<dbReference type="AlphaFoldDB" id="A0A1M6LCE3"/>
<organism evidence="1 2">
    <name type="scientific">Dethiosulfatibacter aminovorans DSM 17477</name>
    <dbReference type="NCBI Taxonomy" id="1121476"/>
    <lineage>
        <taxon>Bacteria</taxon>
        <taxon>Bacillati</taxon>
        <taxon>Bacillota</taxon>
        <taxon>Tissierellia</taxon>
        <taxon>Dethiosulfatibacter</taxon>
    </lineage>
</organism>
<sequence length="230" mass="27241">MESMKAAIKIFKELVLNGELSKKDNFDLYSSFIEIDVQEVLSMFEEEFECKFLNFDDTVYLVPKLDGFILGQKPAEFRQYFGSNAKLKDVYLGYYIIMYILYEFYSGANRDPKKVDFIQINHLISKLDERFTRLESLDEEETNDLEEEYMINIQSSVKLWNALLTDHETKQKTKYNIIKKVCKILEDQKLAYIVEEQIRTTSKLDTLMRQYYLHADRLTSINRAFEKGAL</sequence>
<dbReference type="Pfam" id="PF19539">
    <property type="entry name" value="DUF6063"/>
    <property type="match status" value="1"/>
</dbReference>
<dbReference type="RefSeq" id="WP_073050514.1">
    <property type="nucleotide sequence ID" value="NZ_FQZL01000031.1"/>
</dbReference>
<keyword evidence="2" id="KW-1185">Reference proteome</keyword>
<dbReference type="EMBL" id="FQZL01000031">
    <property type="protein sequence ID" value="SHJ68849.1"/>
    <property type="molecule type" value="Genomic_DNA"/>
</dbReference>
<proteinExistence type="predicted"/>
<evidence type="ECO:0000313" key="1">
    <source>
        <dbReference type="EMBL" id="SHJ68849.1"/>
    </source>
</evidence>